<evidence type="ECO:0000256" key="6">
    <source>
        <dbReference type="ARBA" id="ARBA00022723"/>
    </source>
</evidence>
<keyword evidence="13" id="KW-0449">Lipoprotein</keyword>
<dbReference type="RefSeq" id="WP_081683426.1">
    <property type="nucleotide sequence ID" value="NZ_AUFF01000009.1"/>
</dbReference>
<dbReference type="STRING" id="1121013.GCA_000426365_02490"/>
<comment type="function">
    <text evidence="13">Flavin transferase that catalyzes the transfer of the FMN moiety of FAD and its covalent binding to the hydroxyl group of a threonine residue in a target flavoprotein.</text>
</comment>
<keyword evidence="5 11" id="KW-0808">Transferase</keyword>
<evidence type="ECO:0000256" key="11">
    <source>
        <dbReference type="PIRNR" id="PIRNR006268"/>
    </source>
</evidence>
<evidence type="ECO:0000256" key="10">
    <source>
        <dbReference type="ARBA" id="ARBA00048540"/>
    </source>
</evidence>
<dbReference type="eggNOG" id="COG1477">
    <property type="taxonomic scope" value="Bacteria"/>
</dbReference>
<evidence type="ECO:0000256" key="12">
    <source>
        <dbReference type="PIRSR" id="PIRSR006268-2"/>
    </source>
</evidence>
<dbReference type="PANTHER" id="PTHR30040:SF2">
    <property type="entry name" value="FAD:PROTEIN FMN TRANSFERASE"/>
    <property type="match status" value="1"/>
</dbReference>
<comment type="catalytic activity">
    <reaction evidence="10 11 13">
        <text>L-threonyl-[protein] + FAD = FMN-L-threonyl-[protein] + AMP + H(+)</text>
        <dbReference type="Rhea" id="RHEA:36847"/>
        <dbReference type="Rhea" id="RHEA-COMP:11060"/>
        <dbReference type="Rhea" id="RHEA-COMP:11061"/>
        <dbReference type="ChEBI" id="CHEBI:15378"/>
        <dbReference type="ChEBI" id="CHEBI:30013"/>
        <dbReference type="ChEBI" id="CHEBI:57692"/>
        <dbReference type="ChEBI" id="CHEBI:74257"/>
        <dbReference type="ChEBI" id="CHEBI:456215"/>
        <dbReference type="EC" id="2.7.1.180"/>
    </reaction>
</comment>
<dbReference type="AlphaFoldDB" id="A0A091BFF8"/>
<evidence type="ECO:0000256" key="3">
    <source>
        <dbReference type="ARBA" id="ARBA00016337"/>
    </source>
</evidence>
<dbReference type="Gene3D" id="3.10.520.10">
    <property type="entry name" value="ApbE-like domains"/>
    <property type="match status" value="1"/>
</dbReference>
<keyword evidence="6 11" id="KW-0479">Metal-binding</keyword>
<evidence type="ECO:0000256" key="8">
    <source>
        <dbReference type="ARBA" id="ARBA00022842"/>
    </source>
</evidence>
<feature type="binding site" evidence="12">
    <location>
        <position position="190"/>
    </location>
    <ligand>
        <name>Mg(2+)</name>
        <dbReference type="ChEBI" id="CHEBI:18420"/>
    </ligand>
</feature>
<comment type="subcellular location">
    <subcellularLocation>
        <location evidence="13">Cell inner membrane</location>
        <topology evidence="13">Lipid-anchor</topology>
        <orientation evidence="13">Periplasmic side</orientation>
    </subcellularLocation>
</comment>
<dbReference type="Pfam" id="PF02424">
    <property type="entry name" value="ApbE"/>
    <property type="match status" value="1"/>
</dbReference>
<keyword evidence="13" id="KW-1003">Cell membrane</keyword>
<feature type="binding site" evidence="12">
    <location>
        <position position="310"/>
    </location>
    <ligand>
        <name>Mg(2+)</name>
        <dbReference type="ChEBI" id="CHEBI:18420"/>
    </ligand>
</feature>
<dbReference type="InterPro" id="IPR024932">
    <property type="entry name" value="ApbE"/>
</dbReference>
<keyword evidence="13" id="KW-0472">Membrane</keyword>
<evidence type="ECO:0000313" key="14">
    <source>
        <dbReference type="EMBL" id="KFN49539.1"/>
    </source>
</evidence>
<dbReference type="GO" id="GO:0005886">
    <property type="term" value="C:plasma membrane"/>
    <property type="evidence" value="ECO:0007669"/>
    <property type="project" value="UniProtKB-SubCell"/>
</dbReference>
<dbReference type="GO" id="GO:0046872">
    <property type="term" value="F:metal ion binding"/>
    <property type="evidence" value="ECO:0007669"/>
    <property type="project" value="UniProtKB-UniRule"/>
</dbReference>
<protein>
    <recommendedName>
        <fullName evidence="3 11">FAD:protein FMN transferase</fullName>
        <ecNumber evidence="2 11">2.7.1.180</ecNumber>
    </recommendedName>
    <alternativeName>
        <fullName evidence="9 11">Flavin transferase</fullName>
    </alternativeName>
</protein>
<dbReference type="EMBL" id="AWXU01000033">
    <property type="protein sequence ID" value="KFN49539.1"/>
    <property type="molecule type" value="Genomic_DNA"/>
</dbReference>
<organism evidence="14 15">
    <name type="scientific">Arenimonas composti TR7-09 = DSM 18010</name>
    <dbReference type="NCBI Taxonomy" id="1121013"/>
    <lineage>
        <taxon>Bacteria</taxon>
        <taxon>Pseudomonadati</taxon>
        <taxon>Pseudomonadota</taxon>
        <taxon>Gammaproteobacteria</taxon>
        <taxon>Lysobacterales</taxon>
        <taxon>Lysobacteraceae</taxon>
        <taxon>Arenimonas</taxon>
    </lineage>
</organism>
<dbReference type="InterPro" id="IPR003374">
    <property type="entry name" value="ApbE-like_sf"/>
</dbReference>
<dbReference type="EC" id="2.7.1.180" evidence="2 11"/>
<evidence type="ECO:0000256" key="1">
    <source>
        <dbReference type="ARBA" id="ARBA00008282"/>
    </source>
</evidence>
<keyword evidence="15" id="KW-1185">Reference proteome</keyword>
<comment type="cofactor">
    <cofactor evidence="12">
        <name>Mg(2+)</name>
        <dbReference type="ChEBI" id="CHEBI:18420"/>
    </cofactor>
    <cofactor evidence="12">
        <name>Mn(2+)</name>
        <dbReference type="ChEBI" id="CHEBI:29035"/>
    </cofactor>
    <text evidence="12">Magnesium. Can also use manganese.</text>
</comment>
<evidence type="ECO:0000256" key="2">
    <source>
        <dbReference type="ARBA" id="ARBA00011955"/>
    </source>
</evidence>
<keyword evidence="13" id="KW-0997">Cell inner membrane</keyword>
<accession>A0A091BFF8</accession>
<dbReference type="PANTHER" id="PTHR30040">
    <property type="entry name" value="THIAMINE BIOSYNTHESIS LIPOPROTEIN APBE"/>
    <property type="match status" value="1"/>
</dbReference>
<dbReference type="SUPFAM" id="SSF143631">
    <property type="entry name" value="ApbE-like"/>
    <property type="match status" value="1"/>
</dbReference>
<evidence type="ECO:0000256" key="5">
    <source>
        <dbReference type="ARBA" id="ARBA00022679"/>
    </source>
</evidence>
<dbReference type="GO" id="GO:0016740">
    <property type="term" value="F:transferase activity"/>
    <property type="evidence" value="ECO:0007669"/>
    <property type="project" value="UniProtKB-UniRule"/>
</dbReference>
<comment type="similarity">
    <text evidence="1 11 13">Belongs to the ApbE family.</text>
</comment>
<keyword evidence="8 11" id="KW-0460">Magnesium</keyword>
<evidence type="ECO:0000313" key="15">
    <source>
        <dbReference type="Proteomes" id="UP000029391"/>
    </source>
</evidence>
<gene>
    <name evidence="14" type="ORF">P873_10320</name>
</gene>
<evidence type="ECO:0000256" key="9">
    <source>
        <dbReference type="ARBA" id="ARBA00031306"/>
    </source>
</evidence>
<keyword evidence="4 11" id="KW-0285">Flavoprotein</keyword>
<dbReference type="Proteomes" id="UP000029391">
    <property type="component" value="Unassembled WGS sequence"/>
</dbReference>
<comment type="caution">
    <text evidence="14">The sequence shown here is derived from an EMBL/GenBank/DDBJ whole genome shotgun (WGS) entry which is preliminary data.</text>
</comment>
<evidence type="ECO:0000256" key="7">
    <source>
        <dbReference type="ARBA" id="ARBA00022827"/>
    </source>
</evidence>
<keyword evidence="7 11" id="KW-0274">FAD</keyword>
<sequence>MRALSPRPDATDRRRPRWFIVSACLLLAALLAGCASLPPAPATLQGESMGSVWTVKLAADLDDATRARLQRAIQQELDRVVAQMSPWEADSDISRFNRAPAGSVQVLAPGFAHVLAAALELARDTGGAYDPTIGPLVDLWGFGPAGRRSAPPPEDEIAAARARVGWQRLAFDPATRELGQPGGVGLDLSSIATGFGVDQVARRLQAEGFADFLIELGGELRAAGTRGGAPWTVGIERPPLDLTAGADDAAALLTAIPLRDMAIGNSGDARNFFVRDGARYSHHLDPRTGVPVDSRLAMVTVLHPECMQADALAMAITALGADAGYAWAEARGLAALLVVREGDRLVERATPAFAAVLPR</sequence>
<dbReference type="PROSITE" id="PS51257">
    <property type="entry name" value="PROKAR_LIPOPROTEIN"/>
    <property type="match status" value="1"/>
</dbReference>
<evidence type="ECO:0000256" key="13">
    <source>
        <dbReference type="RuleBase" id="RU363002"/>
    </source>
</evidence>
<dbReference type="OrthoDB" id="9778595at2"/>
<name>A0A091BFF8_9GAMM</name>
<evidence type="ECO:0000256" key="4">
    <source>
        <dbReference type="ARBA" id="ARBA00022630"/>
    </source>
</evidence>
<reference evidence="14 15" key="1">
    <citation type="submission" date="2013-09" db="EMBL/GenBank/DDBJ databases">
        <title>Genome sequencing of Arenimonas composti.</title>
        <authorList>
            <person name="Chen F."/>
            <person name="Wang G."/>
        </authorList>
    </citation>
    <scope>NUCLEOTIDE SEQUENCE [LARGE SCALE GENOMIC DNA]</scope>
    <source>
        <strain evidence="14 15">TR7-09</strain>
    </source>
</reference>
<proteinExistence type="inferred from homology"/>
<dbReference type="PIRSF" id="PIRSF006268">
    <property type="entry name" value="ApbE"/>
    <property type="match status" value="1"/>
</dbReference>